<evidence type="ECO:0000256" key="1">
    <source>
        <dbReference type="SAM" id="MobiDB-lite"/>
    </source>
</evidence>
<feature type="region of interest" description="Disordered" evidence="1">
    <location>
        <begin position="23"/>
        <end position="42"/>
    </location>
</feature>
<reference evidence="4" key="1">
    <citation type="submission" date="2020-02" db="EMBL/GenBank/DDBJ databases">
        <authorList>
            <person name="Meier V. D."/>
        </authorList>
    </citation>
    <scope>NUCLEOTIDE SEQUENCE</scope>
    <source>
        <strain evidence="4">AVDCRST_MAG10</strain>
    </source>
</reference>
<proteinExistence type="predicted"/>
<protein>
    <recommendedName>
        <fullName evidence="3">Peptidase M1 membrane alanine aminopeptidase domain-containing protein</fullName>
    </recommendedName>
</protein>
<evidence type="ECO:0000313" key="4">
    <source>
        <dbReference type="EMBL" id="CAA9231342.1"/>
    </source>
</evidence>
<gene>
    <name evidence="4" type="ORF">AVDCRST_MAG10-1181</name>
</gene>
<dbReference type="AlphaFoldDB" id="A0A6J4HUC4"/>
<name>A0A6J4HUC4_9ACTN</name>
<feature type="domain" description="Peptidase M1 membrane alanine aminopeptidase" evidence="3">
    <location>
        <begin position="336"/>
        <end position="381"/>
    </location>
</feature>
<dbReference type="GO" id="GO:0008270">
    <property type="term" value="F:zinc ion binding"/>
    <property type="evidence" value="ECO:0007669"/>
    <property type="project" value="InterPro"/>
</dbReference>
<dbReference type="EMBL" id="CADCTB010000080">
    <property type="protein sequence ID" value="CAA9231342.1"/>
    <property type="molecule type" value="Genomic_DNA"/>
</dbReference>
<dbReference type="GO" id="GO:0008237">
    <property type="term" value="F:metallopeptidase activity"/>
    <property type="evidence" value="ECO:0007669"/>
    <property type="project" value="InterPro"/>
</dbReference>
<feature type="signal peptide" evidence="2">
    <location>
        <begin position="1"/>
        <end position="24"/>
    </location>
</feature>
<feature type="chain" id="PRO_5026911224" description="Peptidase M1 membrane alanine aminopeptidase domain-containing protein" evidence="2">
    <location>
        <begin position="25"/>
        <end position="473"/>
    </location>
</feature>
<dbReference type="Pfam" id="PF01433">
    <property type="entry name" value="Peptidase_M1"/>
    <property type="match status" value="1"/>
</dbReference>
<dbReference type="Gene3D" id="1.10.390.10">
    <property type="entry name" value="Neutral Protease Domain 2"/>
    <property type="match status" value="1"/>
</dbReference>
<dbReference type="PROSITE" id="PS51257">
    <property type="entry name" value="PROKAR_LIPOPROTEIN"/>
    <property type="match status" value="1"/>
</dbReference>
<evidence type="ECO:0000259" key="3">
    <source>
        <dbReference type="Pfam" id="PF01433"/>
    </source>
</evidence>
<organism evidence="4">
    <name type="scientific">uncultured Acidimicrobiales bacterium</name>
    <dbReference type="NCBI Taxonomy" id="310071"/>
    <lineage>
        <taxon>Bacteria</taxon>
        <taxon>Bacillati</taxon>
        <taxon>Actinomycetota</taxon>
        <taxon>Acidimicrobiia</taxon>
        <taxon>Acidimicrobiales</taxon>
        <taxon>environmental samples</taxon>
    </lineage>
</organism>
<accession>A0A6J4HUC4</accession>
<dbReference type="SUPFAM" id="SSF55486">
    <property type="entry name" value="Metalloproteases ('zincins'), catalytic domain"/>
    <property type="match status" value="1"/>
</dbReference>
<sequence>MMRRAATALLLLLLAACTSGDAVRSEPRRTSSAPTGPAPTTTTTALAKATTAACPVIPNRVAPDPARPKYTLRADVRPAEGTVDGQLRVIFTPDIDTDRLVFRLWPNGPRSAPAEAKLETGQVTIAGRPVTSDLDDPTTLVVRSDDGFRAGRAVDVSMSWRLHVPGAANDRISRNGDAMRLGSFFPILPWEPGVGWATDAPVGGFAEASTAPTADFDLTVVIPEGFSVLASGTPDPVRPGHFTASAMRDVAMSVGRFDTVSAVAMAPQAVQVTVGLHRGTVDSGGTSPYLDRVVASLEDFGRRFGAYPWPTFTFAITPELGGGIEYPGHVMQGPNTLGVTSHEVGHQWFYGLVGNDQGRDPWLDEGLASWAEARFENRLERFKARDIPPLAKNKVGEPMTFWADKRQNYSDGVYVQGAQALAALGEPDLVDCALRVFVAVNAHRIARQSDLVAAAAAVFPNAAATLTAYGVKP</sequence>
<evidence type="ECO:0000256" key="2">
    <source>
        <dbReference type="SAM" id="SignalP"/>
    </source>
</evidence>
<dbReference type="InterPro" id="IPR027268">
    <property type="entry name" value="Peptidase_M4/M1_CTD_sf"/>
</dbReference>
<feature type="compositionally biased region" description="Low complexity" evidence="1">
    <location>
        <begin position="33"/>
        <end position="42"/>
    </location>
</feature>
<dbReference type="InterPro" id="IPR014782">
    <property type="entry name" value="Peptidase_M1_dom"/>
</dbReference>
<keyword evidence="2" id="KW-0732">Signal</keyword>